<gene>
    <name evidence="5" type="primary">adk</name>
    <name evidence="8" type="ORF">A3J56_00960</name>
</gene>
<feature type="binding site" evidence="5">
    <location>
        <position position="172"/>
    </location>
    <ligand>
        <name>Zn(2+)</name>
        <dbReference type="ChEBI" id="CHEBI:29105"/>
        <note>structural</note>
    </ligand>
</feature>
<keyword evidence="3 5" id="KW-0547">Nucleotide-binding</keyword>
<dbReference type="HAMAP" id="MF_00235">
    <property type="entry name" value="Adenylate_kinase_Adk"/>
    <property type="match status" value="1"/>
</dbReference>
<feature type="binding site" evidence="5">
    <location>
        <begin position="72"/>
        <end position="74"/>
    </location>
    <ligand>
        <name>AMP</name>
        <dbReference type="ChEBI" id="CHEBI:456215"/>
    </ligand>
</feature>
<protein>
    <recommendedName>
        <fullName evidence="5 7">Adenylate kinase</fullName>
        <shortName evidence="5">AK</shortName>
        <ecNumber evidence="5 7">2.7.4.3</ecNumber>
    </recommendedName>
    <alternativeName>
        <fullName evidence="5">ATP-AMP transphosphorylase</fullName>
    </alternativeName>
    <alternativeName>
        <fullName evidence="5">ATP:AMP phosphotransferase</fullName>
    </alternativeName>
    <alternativeName>
        <fullName evidence="5">Adenylate monophosphate kinase</fullName>
    </alternativeName>
</protein>
<comment type="catalytic activity">
    <reaction evidence="5 7">
        <text>AMP + ATP = 2 ADP</text>
        <dbReference type="Rhea" id="RHEA:12973"/>
        <dbReference type="ChEBI" id="CHEBI:30616"/>
        <dbReference type="ChEBI" id="CHEBI:456215"/>
        <dbReference type="ChEBI" id="CHEBI:456216"/>
        <dbReference type="EC" id="2.7.4.3"/>
    </reaction>
</comment>
<dbReference type="GO" id="GO:0004017">
    <property type="term" value="F:AMP kinase activity"/>
    <property type="evidence" value="ECO:0007669"/>
    <property type="project" value="UniProtKB-UniRule"/>
</dbReference>
<dbReference type="SUPFAM" id="SSF52540">
    <property type="entry name" value="P-loop containing nucleoside triphosphate hydrolases"/>
    <property type="match status" value="1"/>
</dbReference>
<keyword evidence="1 5" id="KW-0808">Transferase</keyword>
<keyword evidence="4 5" id="KW-0418">Kinase</keyword>
<dbReference type="Pfam" id="PF00406">
    <property type="entry name" value="ADK"/>
    <property type="match status" value="1"/>
</dbReference>
<dbReference type="STRING" id="1798338.A3J56_00960"/>
<comment type="similarity">
    <text evidence="5 6">Belongs to the adenylate kinase family.</text>
</comment>
<evidence type="ECO:0000256" key="3">
    <source>
        <dbReference type="ARBA" id="ARBA00022741"/>
    </source>
</evidence>
<name>A0A1F5WGT8_9BACT</name>
<keyword evidence="5 7" id="KW-0067">ATP-binding</keyword>
<organism evidence="8 9">
    <name type="scientific">Candidatus Giovannonibacteria bacterium RIFCSPHIGHO2_02_FULL_46_20</name>
    <dbReference type="NCBI Taxonomy" id="1798338"/>
    <lineage>
        <taxon>Bacteria</taxon>
        <taxon>Candidatus Giovannoniibacteriota</taxon>
    </lineage>
</organism>
<dbReference type="AlphaFoldDB" id="A0A1F5WGT8"/>
<dbReference type="PANTHER" id="PTHR23359">
    <property type="entry name" value="NUCLEOTIDE KINASE"/>
    <property type="match status" value="1"/>
</dbReference>
<dbReference type="UniPathway" id="UPA00588">
    <property type="reaction ID" value="UER00649"/>
</dbReference>
<feature type="binding site" evidence="5">
    <location>
        <position position="35"/>
    </location>
    <ligand>
        <name>AMP</name>
        <dbReference type="ChEBI" id="CHEBI:456215"/>
    </ligand>
</feature>
<comment type="domain">
    <text evidence="5">Consists of three domains, a large central CORE domain and two small peripheral domains, NMPbind and LID, which undergo movements during catalysis. The LID domain closes over the site of phosphoryl transfer upon ATP binding. Assembling and dissambling the active center during each catalytic cycle provides an effective means to prevent ATP hydrolysis. Some bacteria have evolved a zinc-coordinating structure that stabilizes the LID domain.</text>
</comment>
<comment type="caution">
    <text evidence="8">The sequence shown here is derived from an EMBL/GenBank/DDBJ whole genome shotgun (WGS) entry which is preliminary data.</text>
</comment>
<dbReference type="PRINTS" id="PR00094">
    <property type="entry name" value="ADENYLTKNASE"/>
</dbReference>
<comment type="pathway">
    <text evidence="5">Purine metabolism; AMP biosynthesis via salvage pathway; AMP from ADP: step 1/1.</text>
</comment>
<comment type="caution">
    <text evidence="5">Lacks conserved residue(s) required for the propagation of feature annotation.</text>
</comment>
<feature type="binding site" evidence="5">
    <location>
        <position position="40"/>
    </location>
    <ligand>
        <name>AMP</name>
        <dbReference type="ChEBI" id="CHEBI:456215"/>
    </ligand>
</feature>
<comment type="subunit">
    <text evidence="5 7">Monomer.</text>
</comment>
<evidence type="ECO:0000313" key="8">
    <source>
        <dbReference type="EMBL" id="OGF74491.1"/>
    </source>
</evidence>
<reference evidence="8 9" key="1">
    <citation type="journal article" date="2016" name="Nat. Commun.">
        <title>Thousands of microbial genomes shed light on interconnected biogeochemical processes in an aquifer system.</title>
        <authorList>
            <person name="Anantharaman K."/>
            <person name="Brown C.T."/>
            <person name="Hug L.A."/>
            <person name="Sharon I."/>
            <person name="Castelle C.J."/>
            <person name="Probst A.J."/>
            <person name="Thomas B.C."/>
            <person name="Singh A."/>
            <person name="Wilkins M.J."/>
            <person name="Karaoz U."/>
            <person name="Brodie E.L."/>
            <person name="Williams K.H."/>
            <person name="Hubbard S.S."/>
            <person name="Banfield J.F."/>
        </authorList>
    </citation>
    <scope>NUCLEOTIDE SEQUENCE [LARGE SCALE GENOMIC DNA]</scope>
</reference>
<dbReference type="EMBL" id="MFHQ01000017">
    <property type="protein sequence ID" value="OGF74491.1"/>
    <property type="molecule type" value="Genomic_DNA"/>
</dbReference>
<dbReference type="CDD" id="cd01428">
    <property type="entry name" value="ADK"/>
    <property type="match status" value="1"/>
</dbReference>
<keyword evidence="5" id="KW-0862">Zinc</keyword>
<comment type="subcellular location">
    <subcellularLocation>
        <location evidence="5 7">Cytoplasm</location>
    </subcellularLocation>
</comment>
<feature type="binding site" evidence="5">
    <location>
        <position position="153"/>
    </location>
    <ligand>
        <name>Zn(2+)</name>
        <dbReference type="ChEBI" id="CHEBI:29105"/>
        <note>structural</note>
    </ligand>
</feature>
<evidence type="ECO:0000256" key="1">
    <source>
        <dbReference type="ARBA" id="ARBA00022679"/>
    </source>
</evidence>
<sequence>MQKKPVIFFLSKSGAGKDTQADLLVDEFGFDYFNTGDVFRALRRKENFKKPLRSSIEFYEAQGITRIIDKGRFVPTLCVVCHWRNALLVLARNHQQSKGIVLVGVARKIGEAMALHDFFETWPDAKKHFRLVPILINVSDKEVTRRLLARRQCVGCGKVIVGFTAEAALMACPKCGGHLMRRKDDTRPAIASRLREYRKYVAPVLNYFRAQNILITVNGEQSIEAVHKEVTRRIKL</sequence>
<dbReference type="GO" id="GO:0005524">
    <property type="term" value="F:ATP binding"/>
    <property type="evidence" value="ECO:0007669"/>
    <property type="project" value="UniProtKB-UniRule"/>
</dbReference>
<dbReference type="Gene3D" id="3.40.50.300">
    <property type="entry name" value="P-loop containing nucleotide triphosphate hydrolases"/>
    <property type="match status" value="1"/>
</dbReference>
<keyword evidence="2 5" id="KW-0545">Nucleotide biosynthesis</keyword>
<dbReference type="InterPro" id="IPR027417">
    <property type="entry name" value="P-loop_NTPase"/>
</dbReference>
<keyword evidence="5" id="KW-0963">Cytoplasm</keyword>
<feature type="binding site" evidence="5">
    <location>
        <position position="182"/>
    </location>
    <ligand>
        <name>AMP</name>
        <dbReference type="ChEBI" id="CHEBI:456215"/>
    </ligand>
</feature>
<evidence type="ECO:0000256" key="6">
    <source>
        <dbReference type="RuleBase" id="RU003330"/>
    </source>
</evidence>
<dbReference type="GO" id="GO:0044209">
    <property type="term" value="P:AMP salvage"/>
    <property type="evidence" value="ECO:0007669"/>
    <property type="project" value="UniProtKB-UniRule"/>
</dbReference>
<accession>A0A1F5WGT8</accession>
<feature type="binding site" evidence="5">
    <location>
        <position position="175"/>
    </location>
    <ligand>
        <name>Zn(2+)</name>
        <dbReference type="ChEBI" id="CHEBI:29105"/>
        <note>structural</note>
    </ligand>
</feature>
<dbReference type="Proteomes" id="UP000178406">
    <property type="component" value="Unassembled WGS sequence"/>
</dbReference>
<evidence type="ECO:0000256" key="5">
    <source>
        <dbReference type="HAMAP-Rule" id="MF_00235"/>
    </source>
</evidence>
<evidence type="ECO:0000313" key="9">
    <source>
        <dbReference type="Proteomes" id="UP000178406"/>
    </source>
</evidence>
<dbReference type="GO" id="GO:0008270">
    <property type="term" value="F:zinc ion binding"/>
    <property type="evidence" value="ECO:0007669"/>
    <property type="project" value="UniProtKB-UniRule"/>
</dbReference>
<feature type="binding site" evidence="5">
    <location>
        <position position="221"/>
    </location>
    <ligand>
        <name>ATP</name>
        <dbReference type="ChEBI" id="CHEBI:30616"/>
    </ligand>
</feature>
<keyword evidence="5" id="KW-0479">Metal-binding</keyword>
<feature type="binding site" evidence="5">
    <location>
        <position position="193"/>
    </location>
    <ligand>
        <name>AMP</name>
        <dbReference type="ChEBI" id="CHEBI:456215"/>
    </ligand>
</feature>
<dbReference type="InterPro" id="IPR000850">
    <property type="entry name" value="Adenylat/UMP-CMP_kin"/>
</dbReference>
<feature type="binding site" evidence="5">
    <location>
        <position position="156"/>
    </location>
    <ligand>
        <name>Zn(2+)</name>
        <dbReference type="ChEBI" id="CHEBI:29105"/>
        <note>structural</note>
    </ligand>
</feature>
<evidence type="ECO:0000256" key="2">
    <source>
        <dbReference type="ARBA" id="ARBA00022727"/>
    </source>
</evidence>
<dbReference type="EC" id="2.7.4.3" evidence="5 7"/>
<feature type="binding site" evidence="5">
    <location>
        <position position="150"/>
    </location>
    <ligand>
        <name>ATP</name>
        <dbReference type="ChEBI" id="CHEBI:30616"/>
    </ligand>
</feature>
<evidence type="ECO:0000256" key="7">
    <source>
        <dbReference type="RuleBase" id="RU003331"/>
    </source>
</evidence>
<dbReference type="GO" id="GO:0005737">
    <property type="term" value="C:cytoplasm"/>
    <property type="evidence" value="ECO:0007669"/>
    <property type="project" value="UniProtKB-SubCell"/>
</dbReference>
<evidence type="ECO:0000256" key="4">
    <source>
        <dbReference type="ARBA" id="ARBA00022777"/>
    </source>
</evidence>
<proteinExistence type="inferred from homology"/>
<comment type="function">
    <text evidence="5">Catalyzes the reversible transfer of the terminal phosphate group between ATP and AMP. Plays an important role in cellular energy homeostasis and in adenine nucleotide metabolism.</text>
</comment>